<dbReference type="SUPFAM" id="SSF56281">
    <property type="entry name" value="Metallo-hydrolase/oxidoreductase"/>
    <property type="match status" value="1"/>
</dbReference>
<organism evidence="1">
    <name type="scientific">marine sediment metagenome</name>
    <dbReference type="NCBI Taxonomy" id="412755"/>
    <lineage>
        <taxon>unclassified sequences</taxon>
        <taxon>metagenomes</taxon>
        <taxon>ecological metagenomes</taxon>
    </lineage>
</organism>
<dbReference type="EMBL" id="BART01012096">
    <property type="protein sequence ID" value="GAG76903.1"/>
    <property type="molecule type" value="Genomic_DNA"/>
</dbReference>
<name>X1AXN0_9ZZZZ</name>
<dbReference type="PANTHER" id="PTHR42967:SF1">
    <property type="entry name" value="MBL FOLD METALLO-HYDROLASE"/>
    <property type="match status" value="1"/>
</dbReference>
<dbReference type="Pfam" id="PF13483">
    <property type="entry name" value="Lactamase_B_3"/>
    <property type="match status" value="1"/>
</dbReference>
<comment type="caution">
    <text evidence="1">The sequence shown here is derived from an EMBL/GenBank/DDBJ whole genome shotgun (WGS) entry which is preliminary data.</text>
</comment>
<dbReference type="Gene3D" id="3.60.15.10">
    <property type="entry name" value="Ribonuclease Z/Hydroxyacylglutathione hydrolase-like"/>
    <property type="match status" value="1"/>
</dbReference>
<accession>X1AXN0</accession>
<dbReference type="PANTHER" id="PTHR42967">
    <property type="entry name" value="METAL DEPENDENT HYDROLASE"/>
    <property type="match status" value="1"/>
</dbReference>
<dbReference type="AlphaFoldDB" id="X1AXN0"/>
<feature type="non-terminal residue" evidence="1">
    <location>
        <position position="1"/>
    </location>
</feature>
<sequence>GIDSFHDECRGEKRDKNIIYKFTMGDITFCHMGDLGHDLDHDTVQKIGEVDILFIPIGGTFTVDAEQALNIIEKVKPKIAVPMHYKIGGLSLPIAGIDPFLEKNKRNVLKVGNEIDIEKEDLPEEPEIWTFTL</sequence>
<protein>
    <recommendedName>
        <fullName evidence="2">Zn-dependent hydrolase</fullName>
    </recommendedName>
</protein>
<gene>
    <name evidence="1" type="ORF">S01H4_25425</name>
</gene>
<evidence type="ECO:0008006" key="2">
    <source>
        <dbReference type="Google" id="ProtNLM"/>
    </source>
</evidence>
<proteinExistence type="predicted"/>
<evidence type="ECO:0000313" key="1">
    <source>
        <dbReference type="EMBL" id="GAG76903.1"/>
    </source>
</evidence>
<dbReference type="InterPro" id="IPR036866">
    <property type="entry name" value="RibonucZ/Hydroxyglut_hydro"/>
</dbReference>
<reference evidence="1" key="1">
    <citation type="journal article" date="2014" name="Front. Microbiol.">
        <title>High frequency of phylogenetically diverse reductive dehalogenase-homologous genes in deep subseafloor sedimentary metagenomes.</title>
        <authorList>
            <person name="Kawai M."/>
            <person name="Futagami T."/>
            <person name="Toyoda A."/>
            <person name="Takaki Y."/>
            <person name="Nishi S."/>
            <person name="Hori S."/>
            <person name="Arai W."/>
            <person name="Tsubouchi T."/>
            <person name="Morono Y."/>
            <person name="Uchiyama I."/>
            <person name="Ito T."/>
            <person name="Fujiyama A."/>
            <person name="Inagaki F."/>
            <person name="Takami H."/>
        </authorList>
    </citation>
    <scope>NUCLEOTIDE SEQUENCE</scope>
    <source>
        <strain evidence="1">Expedition CK06-06</strain>
    </source>
</reference>